<name>A0AAU6SE78_9MICO</name>
<gene>
    <name evidence="2" type="ORF">MRBLWS13_002907</name>
</gene>
<proteinExistence type="predicted"/>
<dbReference type="PANTHER" id="PTHR43190:SF3">
    <property type="entry name" value="N-ACETYL-D-GLUCOSAMINE KINASE"/>
    <property type="match status" value="1"/>
</dbReference>
<dbReference type="RefSeq" id="WP_349426055.1">
    <property type="nucleotide sequence ID" value="NZ_CP151632.1"/>
</dbReference>
<dbReference type="InterPro" id="IPR043129">
    <property type="entry name" value="ATPase_NBD"/>
</dbReference>
<protein>
    <recommendedName>
        <fullName evidence="1">ATPase BadF/BadG/BcrA/BcrD type domain-containing protein</fullName>
    </recommendedName>
</protein>
<dbReference type="AlphaFoldDB" id="A0AAU6SE78"/>
<feature type="domain" description="ATPase BadF/BadG/BcrA/BcrD type" evidence="1">
    <location>
        <begin position="64"/>
        <end position="284"/>
    </location>
</feature>
<dbReference type="EMBL" id="CP151632">
    <property type="protein sequence ID" value="WZO35216.1"/>
    <property type="molecule type" value="Genomic_DNA"/>
</dbReference>
<dbReference type="InterPro" id="IPR002731">
    <property type="entry name" value="ATPase_BadF"/>
</dbReference>
<evidence type="ECO:0000259" key="1">
    <source>
        <dbReference type="Pfam" id="PF01869"/>
    </source>
</evidence>
<sequence>MTTTDDGDYALAIDAGQTGIRVRVRRAGALSAEHVMPGVRTHEPLLPQLAAVVKALTDTPGARVEVISAGVSGLTADDSDAAALTALLGDLHVDRVFLAHDSVTSYLGALGTDRGAVVAAGTGVVTLAVGDRHVARVDGWGNIMGDAGSGYWIGRQGLEAAMRAHDGRGERTQLLHRLRDRWADPETAYIRLQSDPLRVSAVASFAKDVTELASTDAVAARICKRAARELAASVVASLARVEGESASSVSTVGGIFRSQLILGQFEHRLTKSLPTVRFVSPQGDGLDGAERFQTLPPLHPLWASSSISQHGAL</sequence>
<evidence type="ECO:0000313" key="2">
    <source>
        <dbReference type="EMBL" id="WZO35216.1"/>
    </source>
</evidence>
<dbReference type="Gene3D" id="3.30.420.40">
    <property type="match status" value="2"/>
</dbReference>
<dbReference type="InterPro" id="IPR052519">
    <property type="entry name" value="Euk-type_GlcNAc_Kinase"/>
</dbReference>
<dbReference type="PANTHER" id="PTHR43190">
    <property type="entry name" value="N-ACETYL-D-GLUCOSAMINE KINASE"/>
    <property type="match status" value="1"/>
</dbReference>
<organism evidence="2">
    <name type="scientific">Microbacterium sp. LWS13-1.2</name>
    <dbReference type="NCBI Taxonomy" id="3135264"/>
    <lineage>
        <taxon>Bacteria</taxon>
        <taxon>Bacillati</taxon>
        <taxon>Actinomycetota</taxon>
        <taxon>Actinomycetes</taxon>
        <taxon>Micrococcales</taxon>
        <taxon>Microbacteriaceae</taxon>
        <taxon>Microbacterium</taxon>
    </lineage>
</organism>
<dbReference type="SUPFAM" id="SSF53067">
    <property type="entry name" value="Actin-like ATPase domain"/>
    <property type="match status" value="1"/>
</dbReference>
<reference evidence="2" key="1">
    <citation type="submission" date="2024-04" db="EMBL/GenBank/DDBJ databases">
        <authorList>
            <person name="Roder T."/>
            <person name="Oberhansli S."/>
            <person name="Kreuzer M."/>
        </authorList>
    </citation>
    <scope>NUCLEOTIDE SEQUENCE</scope>
    <source>
        <strain evidence="2">LWS13-1.2</strain>
    </source>
</reference>
<accession>A0AAU6SE78</accession>
<dbReference type="Pfam" id="PF01869">
    <property type="entry name" value="BcrAD_BadFG"/>
    <property type="match status" value="1"/>
</dbReference>